<evidence type="ECO:0000256" key="1">
    <source>
        <dbReference type="SAM" id="Phobius"/>
    </source>
</evidence>
<dbReference type="AlphaFoldDB" id="A0A3B7M992"/>
<dbReference type="EMBL" id="CP032152">
    <property type="protein sequence ID" value="AXY67187.2"/>
    <property type="molecule type" value="Genomic_DNA"/>
</dbReference>
<dbReference type="InterPro" id="IPR025234">
    <property type="entry name" value="YjzH-like"/>
</dbReference>
<evidence type="ECO:0000313" key="3">
    <source>
        <dbReference type="Proteomes" id="UP000261812"/>
    </source>
</evidence>
<sequence>MKTNLEAIRQEIQGAIAPAGVTVEVSQTGSQLTVIFNRPRDKTVDFTALADQTVDILNRQPLGRINCVKFYGRKTGGTPEWEYAEPLSPPPPQAVIPKKLQTGLSEFGQRFQFYNQTVTAASALAIFFMLLLGGLFPNSKWEYKTVYVRAETVSSNAYPKFSAKEVSLVELESEVEKLGKQGWELVDSFVEDETVHPNFGNEEYVTGLQPNVRPNRVVLLFKRKTWF</sequence>
<evidence type="ECO:0000313" key="2">
    <source>
        <dbReference type="EMBL" id="AXY67187.2"/>
    </source>
</evidence>
<name>A0A3B7M992_9CYAN</name>
<dbReference type="KEGG" id="tsq:D3A95_00410"/>
<dbReference type="Proteomes" id="UP000261812">
    <property type="component" value="Chromosome"/>
</dbReference>
<feature type="transmembrane region" description="Helical" evidence="1">
    <location>
        <begin position="118"/>
        <end position="136"/>
    </location>
</feature>
<keyword evidence="1" id="KW-1133">Transmembrane helix</keyword>
<gene>
    <name evidence="2" type="ORF">D3A95_00410</name>
</gene>
<reference evidence="3" key="1">
    <citation type="submission" date="2018-09" db="EMBL/GenBank/DDBJ databases">
        <title>Complete genome sequence of thermophilic cyanobacteria strain Thermosynechococcus elongatus PKUAC-SCTE542.</title>
        <authorList>
            <person name="Liang Y."/>
            <person name="Tang J."/>
            <person name="Daroch M."/>
        </authorList>
    </citation>
    <scope>NUCLEOTIDE SEQUENCE [LARGE SCALE GENOMIC DNA]</scope>
    <source>
        <strain evidence="3">E542</strain>
    </source>
</reference>
<proteinExistence type="predicted"/>
<dbReference type="RefSeq" id="WP_181495445.1">
    <property type="nucleotide sequence ID" value="NZ_CP032152.1"/>
</dbReference>
<dbReference type="Pfam" id="PF13783">
    <property type="entry name" value="DUF4177"/>
    <property type="match status" value="1"/>
</dbReference>
<organism evidence="2 3">
    <name type="scientific">Thermosynechococcus sichuanensis E542</name>
    <dbReference type="NCBI Taxonomy" id="2016101"/>
    <lineage>
        <taxon>Bacteria</taxon>
        <taxon>Bacillati</taxon>
        <taxon>Cyanobacteriota</taxon>
        <taxon>Cyanophyceae</taxon>
        <taxon>Acaryochloridales</taxon>
        <taxon>Thermosynechococcaceae</taxon>
        <taxon>Thermosynechococcus</taxon>
        <taxon>Thermosynechococcus sichuanensis</taxon>
    </lineage>
</organism>
<keyword evidence="3" id="KW-1185">Reference proteome</keyword>
<accession>A0A3B7M992</accession>
<keyword evidence="1" id="KW-0812">Transmembrane</keyword>
<protein>
    <submittedName>
        <fullName evidence="2">DUF4177 domain-containing protein</fullName>
    </submittedName>
</protein>
<keyword evidence="1" id="KW-0472">Membrane</keyword>